<evidence type="ECO:0000259" key="2">
    <source>
        <dbReference type="Pfam" id="PF02470"/>
    </source>
</evidence>
<evidence type="ECO:0000313" key="4">
    <source>
        <dbReference type="EMBL" id="MBJ8342625.1"/>
    </source>
</evidence>
<keyword evidence="1" id="KW-1133">Transmembrane helix</keyword>
<dbReference type="Pfam" id="PF11887">
    <property type="entry name" value="Mce4_CUP1"/>
    <property type="match status" value="1"/>
</dbReference>
<gene>
    <name evidence="4" type="ORF">JGU71_27420</name>
</gene>
<dbReference type="InterPro" id="IPR052336">
    <property type="entry name" value="MlaD_Phospholipid_Transporter"/>
</dbReference>
<dbReference type="AlphaFoldDB" id="A0A934NWI9"/>
<dbReference type="GO" id="GO:0005576">
    <property type="term" value="C:extracellular region"/>
    <property type="evidence" value="ECO:0007669"/>
    <property type="project" value="TreeGrafter"/>
</dbReference>
<keyword evidence="1" id="KW-0472">Membrane</keyword>
<evidence type="ECO:0000313" key="5">
    <source>
        <dbReference type="Proteomes" id="UP000655868"/>
    </source>
</evidence>
<evidence type="ECO:0000256" key="1">
    <source>
        <dbReference type="SAM" id="Phobius"/>
    </source>
</evidence>
<protein>
    <submittedName>
        <fullName evidence="4">MCE family protein</fullName>
    </submittedName>
</protein>
<proteinExistence type="predicted"/>
<accession>A0A934NWI9</accession>
<reference evidence="4" key="1">
    <citation type="submission" date="2020-12" db="EMBL/GenBank/DDBJ databases">
        <title>Antrihabitans popcorni sp. nov. and Antrihabitans auranticaus sp. nov., isolated from a larva cave.</title>
        <authorList>
            <person name="Lee S.D."/>
            <person name="Kim I.S."/>
        </authorList>
    </citation>
    <scope>NUCLEOTIDE SEQUENCE</scope>
    <source>
        <strain evidence="4">YC3-6</strain>
    </source>
</reference>
<feature type="domain" description="Mammalian cell entry C-terminal" evidence="3">
    <location>
        <begin position="154"/>
        <end position="311"/>
    </location>
</feature>
<feature type="domain" description="Mce/MlaD" evidence="2">
    <location>
        <begin position="43"/>
        <end position="117"/>
    </location>
</feature>
<name>A0A934NWI9_9NOCA</name>
<dbReference type="NCBIfam" id="TIGR00996">
    <property type="entry name" value="Mtu_fam_mce"/>
    <property type="match status" value="1"/>
</dbReference>
<dbReference type="PANTHER" id="PTHR33371:SF18">
    <property type="entry name" value="MCE-FAMILY PROTEIN MCE3C"/>
    <property type="match status" value="1"/>
</dbReference>
<keyword evidence="1" id="KW-0812">Transmembrane</keyword>
<dbReference type="InterPro" id="IPR003399">
    <property type="entry name" value="Mce/MlaD"/>
</dbReference>
<evidence type="ECO:0000259" key="3">
    <source>
        <dbReference type="Pfam" id="PF11887"/>
    </source>
</evidence>
<comment type="caution">
    <text evidence="4">The sequence shown here is derived from an EMBL/GenBank/DDBJ whole genome shotgun (WGS) entry which is preliminary data.</text>
</comment>
<feature type="transmembrane region" description="Helical" evidence="1">
    <location>
        <begin position="14"/>
        <end position="35"/>
    </location>
</feature>
<dbReference type="InterPro" id="IPR005693">
    <property type="entry name" value="Mce"/>
</dbReference>
<dbReference type="Proteomes" id="UP000655868">
    <property type="component" value="Unassembled WGS sequence"/>
</dbReference>
<dbReference type="EMBL" id="JAEMNV010000012">
    <property type="protein sequence ID" value="MBJ8342625.1"/>
    <property type="molecule type" value="Genomic_DNA"/>
</dbReference>
<dbReference type="InterPro" id="IPR024516">
    <property type="entry name" value="Mce_C"/>
</dbReference>
<sequence>MARIPRPNFAANKYFWLGILGSLVVLAIVLGSGALKVIGFGEKTIDVEFAQAAGTKADDKVRVAGLEIGRVKSLKLEGDHILATLQVKNDLEFGPDAHAAIKQASILGQTYIDLDPGDGSGLPDNRIPVSNTQVPFSLAKVVQDPKYKSQFERLEKLDTDKIAESLAVMGEQLGDSPQLTAQALDSVGVLAKVIDKRRDEVDAMLKNLGDVSRVLGDNRNSILLVVTQGAAIGQAIMERQGLVQQLLDNVGSLSAQLQAIGAGNDGQLGQLIRDLNTMSEGLEKNNDNLVRLLEIMPVTVRQFTNVTGNGNYGDVNLPWLFPDNWLCRVSVIEGCQ</sequence>
<keyword evidence="5" id="KW-1185">Reference proteome</keyword>
<dbReference type="Pfam" id="PF02470">
    <property type="entry name" value="MlaD"/>
    <property type="match status" value="1"/>
</dbReference>
<dbReference type="RefSeq" id="WP_199708288.1">
    <property type="nucleotide sequence ID" value="NZ_JAEMNV010000012.1"/>
</dbReference>
<organism evidence="4 5">
    <name type="scientific">Antrihabitans stalagmiti</name>
    <dbReference type="NCBI Taxonomy" id="2799499"/>
    <lineage>
        <taxon>Bacteria</taxon>
        <taxon>Bacillati</taxon>
        <taxon>Actinomycetota</taxon>
        <taxon>Actinomycetes</taxon>
        <taxon>Mycobacteriales</taxon>
        <taxon>Nocardiaceae</taxon>
        <taxon>Antrihabitans</taxon>
    </lineage>
</organism>
<dbReference type="PANTHER" id="PTHR33371">
    <property type="entry name" value="INTERMEMBRANE PHOSPHOLIPID TRANSPORT SYSTEM BINDING PROTEIN MLAD-RELATED"/>
    <property type="match status" value="1"/>
</dbReference>